<keyword evidence="7" id="KW-0862">Zinc</keyword>
<dbReference type="CDD" id="cd18787">
    <property type="entry name" value="SF2_C_DEAD"/>
    <property type="match status" value="1"/>
</dbReference>
<dbReference type="EMBL" id="DS268443">
    <property type="protein sequence ID" value="EFP01482.1"/>
    <property type="molecule type" value="Genomic_DNA"/>
</dbReference>
<evidence type="ECO:0000313" key="12">
    <source>
        <dbReference type="EMBL" id="EFP01482.1"/>
    </source>
</evidence>
<evidence type="ECO:0000259" key="9">
    <source>
        <dbReference type="PROSITE" id="PS50158"/>
    </source>
</evidence>
<evidence type="ECO:0000259" key="10">
    <source>
        <dbReference type="PROSITE" id="PS51192"/>
    </source>
</evidence>
<name>E3MGA3_CAERE</name>
<feature type="domain" description="CCHC-type" evidence="9">
    <location>
        <begin position="637"/>
        <end position="652"/>
    </location>
</feature>
<evidence type="ECO:0000256" key="1">
    <source>
        <dbReference type="ARBA" id="ARBA00010132"/>
    </source>
</evidence>
<feature type="compositionally biased region" description="Polar residues" evidence="8">
    <location>
        <begin position="167"/>
        <end position="194"/>
    </location>
</feature>
<dbReference type="InParanoid" id="E3MGA3"/>
<dbReference type="HOGENOM" id="CLU_008559_0_0_1"/>
<keyword evidence="7" id="KW-0863">Zinc-finger</keyword>
<keyword evidence="4" id="KW-0378">Hydrolase</keyword>
<feature type="compositionally biased region" description="Polar residues" evidence="8">
    <location>
        <begin position="401"/>
        <end position="426"/>
    </location>
</feature>
<organism evidence="13">
    <name type="scientific">Caenorhabditis remanei</name>
    <name type="common">Caenorhabditis vulgaris</name>
    <dbReference type="NCBI Taxonomy" id="31234"/>
    <lineage>
        <taxon>Eukaryota</taxon>
        <taxon>Metazoa</taxon>
        <taxon>Ecdysozoa</taxon>
        <taxon>Nematoda</taxon>
        <taxon>Chromadorea</taxon>
        <taxon>Rhabditida</taxon>
        <taxon>Rhabditina</taxon>
        <taxon>Rhabditomorpha</taxon>
        <taxon>Rhabditoidea</taxon>
        <taxon>Rhabditidae</taxon>
        <taxon>Peloderinae</taxon>
        <taxon>Caenorhabditis</taxon>
    </lineage>
</organism>
<dbReference type="Pfam" id="PF00098">
    <property type="entry name" value="zf-CCHC"/>
    <property type="match status" value="4"/>
</dbReference>
<dbReference type="GO" id="GO:0008432">
    <property type="term" value="F:JUN kinase binding"/>
    <property type="evidence" value="ECO:0007669"/>
    <property type="project" value="EnsemblMetazoa"/>
</dbReference>
<feature type="region of interest" description="Disordered" evidence="8">
    <location>
        <begin position="513"/>
        <end position="540"/>
    </location>
</feature>
<dbReference type="Proteomes" id="UP000008281">
    <property type="component" value="Unassembled WGS sequence"/>
</dbReference>
<dbReference type="GO" id="GO:0003676">
    <property type="term" value="F:nucleic acid binding"/>
    <property type="evidence" value="ECO:0007669"/>
    <property type="project" value="InterPro"/>
</dbReference>
<feature type="compositionally biased region" description="Polar residues" evidence="8">
    <location>
        <begin position="526"/>
        <end position="540"/>
    </location>
</feature>
<dbReference type="PROSITE" id="PS00039">
    <property type="entry name" value="DEAD_ATP_HELICASE"/>
    <property type="match status" value="1"/>
</dbReference>
<dbReference type="GO" id="GO:0003724">
    <property type="term" value="F:RNA helicase activity"/>
    <property type="evidence" value="ECO:0007669"/>
    <property type="project" value="UniProtKB-EC"/>
</dbReference>
<dbReference type="SUPFAM" id="SSF52540">
    <property type="entry name" value="P-loop containing nucleoside triphosphate hydrolases"/>
    <property type="match status" value="1"/>
</dbReference>
<feature type="compositionally biased region" description="Polar residues" evidence="8">
    <location>
        <begin position="436"/>
        <end position="449"/>
    </location>
</feature>
<dbReference type="OMA" id="WLVNINE"/>
<dbReference type="SMART" id="SM00343">
    <property type="entry name" value="ZnF_C2HC"/>
    <property type="match status" value="4"/>
</dbReference>
<dbReference type="SMART" id="SM00490">
    <property type="entry name" value="HELICc"/>
    <property type="match status" value="1"/>
</dbReference>
<feature type="region of interest" description="Disordered" evidence="8">
    <location>
        <begin position="555"/>
        <end position="589"/>
    </location>
</feature>
<evidence type="ECO:0000256" key="3">
    <source>
        <dbReference type="ARBA" id="ARBA00022741"/>
    </source>
</evidence>
<dbReference type="eggNOG" id="KOG0335">
    <property type="taxonomic scope" value="Eukaryota"/>
</dbReference>
<dbReference type="InterPro" id="IPR011545">
    <property type="entry name" value="DEAD/DEAH_box_helicase_dom"/>
</dbReference>
<feature type="compositionally biased region" description="Basic and acidic residues" evidence="8">
    <location>
        <begin position="344"/>
        <end position="355"/>
    </location>
</feature>
<feature type="domain" description="CCHC-type" evidence="9">
    <location>
        <begin position="614"/>
        <end position="629"/>
    </location>
</feature>
<keyword evidence="3" id="KW-0547">Nucleotide-binding</keyword>
<evidence type="ECO:0000256" key="6">
    <source>
        <dbReference type="ARBA" id="ARBA00022840"/>
    </source>
</evidence>
<proteinExistence type="inferred from homology"/>
<protein>
    <recommendedName>
        <fullName evidence="2">RNA helicase</fullName>
        <ecNumber evidence="2">3.6.4.13</ecNumber>
    </recommendedName>
</protein>
<feature type="domain" description="CCHC-type" evidence="9">
    <location>
        <begin position="591"/>
        <end position="606"/>
    </location>
</feature>
<evidence type="ECO:0000256" key="5">
    <source>
        <dbReference type="ARBA" id="ARBA00022806"/>
    </source>
</evidence>
<dbReference type="PROSITE" id="PS50158">
    <property type="entry name" value="ZF_CCHC"/>
    <property type="match status" value="4"/>
</dbReference>
<dbReference type="InterPro" id="IPR027417">
    <property type="entry name" value="P-loop_NTPase"/>
</dbReference>
<dbReference type="EC" id="3.6.4.13" evidence="2"/>
<feature type="compositionally biased region" description="Basic and acidic residues" evidence="8">
    <location>
        <begin position="579"/>
        <end position="589"/>
    </location>
</feature>
<evidence type="ECO:0000256" key="4">
    <source>
        <dbReference type="ARBA" id="ARBA00022801"/>
    </source>
</evidence>
<comment type="similarity">
    <text evidence="1">Belongs to the DEAD box helicase family. DDX4/VASA subfamily.</text>
</comment>
<dbReference type="Gene3D" id="3.40.50.300">
    <property type="entry name" value="P-loop containing nucleotide triphosphate hydrolases"/>
    <property type="match status" value="2"/>
</dbReference>
<sequence length="1164" mass="127510">MSFSDDGWGIQESEVKVEIVPTKVIEQPPVVENPRVNTIGRQVPKGEVAERIHPKMETILEQLPKTESSEVFRGSPPPVFLNDEVPAKRETEKPSNNDIDACSDDGWGSPTKKEEFRLPTVSKSTASKLPPARALQPIVPAPIDDTLDIESPRELSPAPPTERGVLLTTTSSRKGSDFNKPNSNFGKSFGTQESVRSENDNMIPKGPSPVVQGDGRTQKSFGSQKTNEEGVQKSSLLVQDKISKDIPPVGTVGSFGSQAHADKVPQREDLISDRLKPTGFGGSFGAPKAATFGSIKPSGFGSGNPTSFGSIKPSGFGGSESTKKATGKIENESQDKSTGFGNSDDSKHERTDTSAEKTTFGFGEVRRSFGQAKAQEPEVSEVEPNTETKRSFGFGKPTDFDSGSNQSKLSFGSTSQKPTSFGTQSFGFGKSADQGFKTSGATSSLSKQSAFDIGKENTGNVGEFKTESINNGFGLQANNDFGKTTRPDFGTKPSISFGGKKSELSNTGFGVSGNTGFGGKSRSGFGETSNNGFGEKSNNGFGTSSEFTKASFGSLGQLEKDGGFGEDNTNSKGGGWGNESRHEDAERPRGCHNCGEEGHFSRDCDKPKQPRFPCRNCNVVGHFAKDCPEPRVPYGPCRNCQEEGHFSKDCTKERVRTEPTEPCRRCNEEGHWSSECPSRPRDLQGNILVSYDVVFTPEDEMFGDAVNNDDKINFDQKVFASMGEIDVPDMASFDAFKVLPQDVHDNLKRMKMNRPTPIQRASFFPILHGFDVVACAHTGSGKTLAFLIPLVINLLEDRSHHHDVTDEKPSPRLLVVAPTRELASQTFNTARQLTYQTGLKCGIAYGGYSRSANLQLLRSFDQLGILVATMGRLHDFLESDEISLSKMKFVVLDEADRMVDSADFGEEVSKIIGSPETRTQQTILFRYHLLWLARKYCIYFSASFSENLQAEDLPKFVKEGYTMLQVDKFGTANEKIDQRILPVPRTEKRSELYKLLGFDENTMSVLPDAPIEKEKTLIFVNSVKFCDTLASNIANCGVPCTSMHSHQNQEQRDRTLDDFRRGKYKCMVASNVCARGLNIAGLDHVINYDMPDKKGFDEYVNRIGRTARAGFTGVSTAFIDEESDREIIPSLINVMTEANKKVPEWLVNINEGAGNADEGQDEQW</sequence>
<evidence type="ECO:0000256" key="8">
    <source>
        <dbReference type="SAM" id="MobiDB-lite"/>
    </source>
</evidence>
<dbReference type="GO" id="GO:0008270">
    <property type="term" value="F:zinc ion binding"/>
    <property type="evidence" value="ECO:0007669"/>
    <property type="project" value="UniProtKB-KW"/>
</dbReference>
<dbReference type="GO" id="GO:0005524">
    <property type="term" value="F:ATP binding"/>
    <property type="evidence" value="ECO:0007669"/>
    <property type="project" value="UniProtKB-KW"/>
</dbReference>
<evidence type="ECO:0000256" key="2">
    <source>
        <dbReference type="ARBA" id="ARBA00012552"/>
    </source>
</evidence>
<dbReference type="FunCoup" id="E3MGA3">
    <property type="interactions" value="1060"/>
</dbReference>
<keyword evidence="7" id="KW-0479">Metal-binding</keyword>
<dbReference type="InterPro" id="IPR014001">
    <property type="entry name" value="Helicase_ATP-bd"/>
</dbReference>
<dbReference type="GO" id="GO:0016787">
    <property type="term" value="F:hydrolase activity"/>
    <property type="evidence" value="ECO:0007669"/>
    <property type="project" value="UniProtKB-KW"/>
</dbReference>
<evidence type="ECO:0000313" key="13">
    <source>
        <dbReference type="Proteomes" id="UP000008281"/>
    </source>
</evidence>
<reference evidence="12" key="1">
    <citation type="submission" date="2007-07" db="EMBL/GenBank/DDBJ databases">
        <title>PCAP assembly of the Caenorhabditis remanei genome.</title>
        <authorList>
            <consortium name="The Caenorhabditis remanei Sequencing Consortium"/>
            <person name="Wilson R.K."/>
        </authorList>
    </citation>
    <scope>NUCLEOTIDE SEQUENCE [LARGE SCALE GENOMIC DNA]</scope>
    <source>
        <strain evidence="12">PB4641</strain>
    </source>
</reference>
<dbReference type="InterPro" id="IPR036875">
    <property type="entry name" value="Znf_CCHC_sf"/>
</dbReference>
<evidence type="ECO:0000256" key="7">
    <source>
        <dbReference type="PROSITE-ProRule" id="PRU00047"/>
    </source>
</evidence>
<feature type="compositionally biased region" description="Basic and acidic residues" evidence="8">
    <location>
        <begin position="85"/>
        <end position="95"/>
    </location>
</feature>
<dbReference type="SMART" id="SM00487">
    <property type="entry name" value="DEXDc"/>
    <property type="match status" value="1"/>
</dbReference>
<dbReference type="InterPro" id="IPR001878">
    <property type="entry name" value="Znf_CCHC"/>
</dbReference>
<dbReference type="Pfam" id="PF00271">
    <property type="entry name" value="Helicase_C"/>
    <property type="match status" value="1"/>
</dbReference>
<feature type="region of interest" description="Disordered" evidence="8">
    <location>
        <begin position="248"/>
        <end position="465"/>
    </location>
</feature>
<dbReference type="Gene3D" id="4.10.60.10">
    <property type="entry name" value="Zinc finger, CCHC-type"/>
    <property type="match status" value="3"/>
</dbReference>
<dbReference type="Pfam" id="PF00270">
    <property type="entry name" value="DEAD"/>
    <property type="match status" value="1"/>
</dbReference>
<feature type="compositionally biased region" description="Basic and acidic residues" evidence="8">
    <location>
        <begin position="321"/>
        <end position="335"/>
    </location>
</feature>
<dbReference type="STRING" id="31234.E3MGA3"/>
<dbReference type="GO" id="GO:0042127">
    <property type="term" value="P:regulation of cell population proliferation"/>
    <property type="evidence" value="ECO:0007669"/>
    <property type="project" value="EnsemblMetazoa"/>
</dbReference>
<dbReference type="OrthoDB" id="5868662at2759"/>
<accession>E3MGA3</accession>
<feature type="domain" description="CCHC-type" evidence="9">
    <location>
        <begin position="663"/>
        <end position="678"/>
    </location>
</feature>
<keyword evidence="13" id="KW-1185">Reference proteome</keyword>
<feature type="domain" description="Helicase C-terminal" evidence="11">
    <location>
        <begin position="1005"/>
        <end position="1150"/>
    </location>
</feature>
<dbReference type="AlphaFoldDB" id="E3MGA3"/>
<dbReference type="GO" id="GO:0007276">
    <property type="term" value="P:gamete generation"/>
    <property type="evidence" value="ECO:0007669"/>
    <property type="project" value="EnsemblMetazoa"/>
</dbReference>
<evidence type="ECO:0000259" key="11">
    <source>
        <dbReference type="PROSITE" id="PS51194"/>
    </source>
</evidence>
<keyword evidence="6" id="KW-0067">ATP-binding</keyword>
<feature type="region of interest" description="Disordered" evidence="8">
    <location>
        <begin position="63"/>
        <end position="235"/>
    </location>
</feature>
<dbReference type="GO" id="GO:0043186">
    <property type="term" value="C:P granule"/>
    <property type="evidence" value="ECO:0007669"/>
    <property type="project" value="EnsemblMetazoa"/>
</dbReference>
<dbReference type="PROSITE" id="PS51192">
    <property type="entry name" value="HELICASE_ATP_BIND_1"/>
    <property type="match status" value="1"/>
</dbReference>
<keyword evidence="5" id="KW-0347">Helicase</keyword>
<feature type="compositionally biased region" description="Basic and acidic residues" evidence="8">
    <location>
        <begin position="260"/>
        <end position="276"/>
    </location>
</feature>
<dbReference type="SUPFAM" id="SSF57756">
    <property type="entry name" value="Retrovirus zinc finger-like domains"/>
    <property type="match status" value="2"/>
</dbReference>
<dbReference type="InterPro" id="IPR001650">
    <property type="entry name" value="Helicase_C-like"/>
</dbReference>
<feature type="region of interest" description="Disordered" evidence="8">
    <location>
        <begin position="478"/>
        <end position="497"/>
    </location>
</feature>
<dbReference type="PROSITE" id="PS51194">
    <property type="entry name" value="HELICASE_CTER"/>
    <property type="match status" value="1"/>
</dbReference>
<feature type="domain" description="Helicase ATP-binding" evidence="10">
    <location>
        <begin position="763"/>
        <end position="962"/>
    </location>
</feature>
<dbReference type="PANTHER" id="PTHR47958">
    <property type="entry name" value="ATP-DEPENDENT RNA HELICASE DBP3"/>
    <property type="match status" value="1"/>
</dbReference>
<dbReference type="InterPro" id="IPR000629">
    <property type="entry name" value="RNA-helicase_DEAD-box_CS"/>
</dbReference>
<gene>
    <name evidence="12" type="primary">Cre-glh-4</name>
    <name evidence="12" type="ORF">CRE_23978</name>
</gene>